<feature type="compositionally biased region" description="Basic and acidic residues" evidence="1">
    <location>
        <begin position="278"/>
        <end position="303"/>
    </location>
</feature>
<feature type="compositionally biased region" description="Polar residues" evidence="1">
    <location>
        <begin position="306"/>
        <end position="317"/>
    </location>
</feature>
<evidence type="ECO:0000313" key="2">
    <source>
        <dbReference type="EMBL" id="CBY01579.1"/>
    </source>
</evidence>
<dbReference type="OrthoDB" id="4586300at2759"/>
<gene>
    <name evidence="2" type="ORF">LEMA_P003660.1</name>
</gene>
<feature type="compositionally biased region" description="Polar residues" evidence="1">
    <location>
        <begin position="425"/>
        <end position="442"/>
    </location>
</feature>
<feature type="region of interest" description="Disordered" evidence="1">
    <location>
        <begin position="351"/>
        <end position="376"/>
    </location>
</feature>
<dbReference type="Proteomes" id="UP000002668">
    <property type="component" value="Genome"/>
</dbReference>
<evidence type="ECO:0000256" key="1">
    <source>
        <dbReference type="SAM" id="MobiDB-lite"/>
    </source>
</evidence>
<name>E5AEE0_LEPMJ</name>
<evidence type="ECO:0000313" key="3">
    <source>
        <dbReference type="Proteomes" id="UP000002668"/>
    </source>
</evidence>
<feature type="region of interest" description="Disordered" evidence="1">
    <location>
        <begin position="1"/>
        <end position="22"/>
    </location>
</feature>
<feature type="region of interest" description="Disordered" evidence="1">
    <location>
        <begin position="213"/>
        <end position="331"/>
    </location>
</feature>
<organism evidence="2 3">
    <name type="scientific">Leptosphaeria maculans (strain JN3 / isolate v23.1.3 / race Av1-4-5-6-7-8)</name>
    <name type="common">Blackleg fungus</name>
    <name type="synonym">Phoma lingam</name>
    <dbReference type="NCBI Taxonomy" id="985895"/>
    <lineage>
        <taxon>Eukaryota</taxon>
        <taxon>Fungi</taxon>
        <taxon>Dikarya</taxon>
        <taxon>Ascomycota</taxon>
        <taxon>Pezizomycotina</taxon>
        <taxon>Dothideomycetes</taxon>
        <taxon>Pleosporomycetidae</taxon>
        <taxon>Pleosporales</taxon>
        <taxon>Pleosporineae</taxon>
        <taxon>Leptosphaeriaceae</taxon>
        <taxon>Plenodomus</taxon>
        <taxon>Plenodomus lingam/Leptosphaeria maculans species complex</taxon>
    </lineage>
</organism>
<feature type="compositionally biased region" description="Basic and acidic residues" evidence="1">
    <location>
        <begin position="407"/>
        <end position="424"/>
    </location>
</feature>
<reference evidence="3" key="1">
    <citation type="journal article" date="2011" name="Nat. Commun.">
        <title>Effector diversification within compartments of the Leptosphaeria maculans genome affected by Repeat-Induced Point mutations.</title>
        <authorList>
            <person name="Rouxel T."/>
            <person name="Grandaubert J."/>
            <person name="Hane J.K."/>
            <person name="Hoede C."/>
            <person name="van de Wouw A.P."/>
            <person name="Couloux A."/>
            <person name="Dominguez V."/>
            <person name="Anthouard V."/>
            <person name="Bally P."/>
            <person name="Bourras S."/>
            <person name="Cozijnsen A.J."/>
            <person name="Ciuffetti L.M."/>
            <person name="Degrave A."/>
            <person name="Dilmaghani A."/>
            <person name="Duret L."/>
            <person name="Fudal I."/>
            <person name="Goodwin S.B."/>
            <person name="Gout L."/>
            <person name="Glaser N."/>
            <person name="Linglin J."/>
            <person name="Kema G.H.J."/>
            <person name="Lapalu N."/>
            <person name="Lawrence C.B."/>
            <person name="May K."/>
            <person name="Meyer M."/>
            <person name="Ollivier B."/>
            <person name="Poulain J."/>
            <person name="Schoch C.L."/>
            <person name="Simon A."/>
            <person name="Spatafora J.W."/>
            <person name="Stachowiak A."/>
            <person name="Turgeon B.G."/>
            <person name="Tyler B.M."/>
            <person name="Vincent D."/>
            <person name="Weissenbach J."/>
            <person name="Amselem J."/>
            <person name="Quesneville H."/>
            <person name="Oliver R.P."/>
            <person name="Wincker P."/>
            <person name="Balesdent M.-H."/>
            <person name="Howlett B.J."/>
        </authorList>
    </citation>
    <scope>NUCLEOTIDE SEQUENCE [LARGE SCALE GENOMIC DNA]</scope>
    <source>
        <strain evidence="3">JN3 / isolate v23.1.3 / race Av1-4-5-6-7-8</strain>
    </source>
</reference>
<dbReference type="OMA" id="CLFGKAD"/>
<dbReference type="InParanoid" id="E5AEE0"/>
<sequence length="460" mass="51987">MANNNNNNDNDRSLGRDPGRPEDSNPFIAFRRFADSHVSSLLNTVFTLPATIANYNQAHQAREQCLFGKADERKCDQLHEIEADTAELRRQGRELLGQGDVKAVLEHSDLLLKLERKAEDIRRDIVQEATRNGHLSPDGRHDSVALVERVASQKGRDWGAEWDWGIPKPFDSGRRAVEGNDEDERSREMHEWELLLRLQSEVQRLVAAFDGAAWDDPPRQQSSDSSAEKHDAHNRSWVPLWESSLPRDTPRTKVGMSWPETNEDPMSKSAHSVQTCSRSKEPHDEPSYEYSHDHEDQHDEPPSPKHNLTCSSLQQQQHLHRPDRGADTSYASSRNLAAEQTEMDAYEQLVGGLDKPSPSISPPAFAQRHDPNSTSSILSTLTTTERTVTPDGLVTTKVVLKKRFADGREESTETVHTQKSEDMNPRSQDVSKPSIQPHQTFNDADETTKKASRTGWFWSS</sequence>
<dbReference type="eggNOG" id="ENOG502SEIT">
    <property type="taxonomic scope" value="Eukaryota"/>
</dbReference>
<keyword evidence="3" id="KW-1185">Reference proteome</keyword>
<dbReference type="HOGENOM" id="CLU_513849_0_0_1"/>
<dbReference type="EMBL" id="FP929139">
    <property type="protein sequence ID" value="CBY01579.1"/>
    <property type="molecule type" value="Genomic_DNA"/>
</dbReference>
<dbReference type="STRING" id="985895.E5AEE0"/>
<dbReference type="VEuPathDB" id="FungiDB:LEMA_P003660.1"/>
<feature type="region of interest" description="Disordered" evidence="1">
    <location>
        <begin position="407"/>
        <end position="460"/>
    </location>
</feature>
<dbReference type="GeneID" id="13290567"/>
<dbReference type="AlphaFoldDB" id="E5AEE0"/>
<protein>
    <submittedName>
        <fullName evidence="2">Uncharacterized protein</fullName>
    </submittedName>
</protein>
<proteinExistence type="predicted"/>
<feature type="compositionally biased region" description="Basic and acidic residues" evidence="1">
    <location>
        <begin position="9"/>
        <end position="22"/>
    </location>
</feature>
<accession>E5AEE0</accession>